<evidence type="ECO:0000313" key="3">
    <source>
        <dbReference type="EMBL" id="NRN91247.1"/>
    </source>
</evidence>
<dbReference type="RefSeq" id="WP_014563739.1">
    <property type="nucleotide sequence ID" value="NZ_CP012381.1"/>
</dbReference>
<protein>
    <submittedName>
        <fullName evidence="2">Transporter</fullName>
    </submittedName>
</protein>
<keyword evidence="1" id="KW-1133">Transmembrane helix</keyword>
<evidence type="ECO:0000313" key="2">
    <source>
        <dbReference type="EMBL" id="ALI52727.1"/>
    </source>
</evidence>
<feature type="transmembrane region" description="Helical" evidence="1">
    <location>
        <begin position="77"/>
        <end position="101"/>
    </location>
</feature>
<keyword evidence="1" id="KW-0812">Transmembrane</keyword>
<name>A0A9Q5G5X7_LACHE</name>
<feature type="transmembrane region" description="Helical" evidence="1">
    <location>
        <begin position="37"/>
        <end position="57"/>
    </location>
</feature>
<dbReference type="EMBL" id="WCGB01000010">
    <property type="protein sequence ID" value="NRN91247.1"/>
    <property type="molecule type" value="Genomic_DNA"/>
</dbReference>
<accession>A0A9Q5G5X7</accession>
<feature type="transmembrane region" description="Helical" evidence="1">
    <location>
        <begin position="6"/>
        <end position="30"/>
    </location>
</feature>
<sequence length="131" mass="14690">MKKSKYDLWIGAINLINCCLFICSWFAIFGADFTAKIAFFFYLFAWIGVILNEIAIVQSHNLSISLVGPILGVIGNALYGFTAVLALPAVIINIISAFFIFMQHNIRKKDNQINFSINPIYNDGRSDNYGI</sequence>
<dbReference type="AlphaFoldDB" id="A0A9Q5G5X7"/>
<evidence type="ECO:0000256" key="1">
    <source>
        <dbReference type="SAM" id="Phobius"/>
    </source>
</evidence>
<keyword evidence="1" id="KW-0472">Membrane</keyword>
<organism evidence="3 5">
    <name type="scientific">Lactobacillus helveticus</name>
    <name type="common">Lactobacillus suntoryeus</name>
    <dbReference type="NCBI Taxonomy" id="1587"/>
    <lineage>
        <taxon>Bacteria</taxon>
        <taxon>Bacillati</taxon>
        <taxon>Bacillota</taxon>
        <taxon>Bacilli</taxon>
        <taxon>Lactobacillales</taxon>
        <taxon>Lactobacillaceae</taxon>
        <taxon>Lactobacillus</taxon>
    </lineage>
</organism>
<reference evidence="2 4" key="1">
    <citation type="submission" date="2015-08" db="EMBL/GenBank/DDBJ databases">
        <title>Complete genome sequence of Lactobacillus helveticus CAUH18, a probiotic strain originated from koumiss.</title>
        <authorList>
            <person name="Yang Y."/>
            <person name="Hao Y."/>
        </authorList>
    </citation>
    <scope>NUCLEOTIDE SEQUENCE [LARGE SCALE GENOMIC DNA]</scope>
    <source>
        <strain evidence="2 4">CAUH18</strain>
    </source>
</reference>
<evidence type="ECO:0000313" key="4">
    <source>
        <dbReference type="Proteomes" id="UP000063930"/>
    </source>
</evidence>
<proteinExistence type="predicted"/>
<reference evidence="3" key="2">
    <citation type="submission" date="2019-09" db="EMBL/GenBank/DDBJ databases">
        <title>Comparative genomic analysis of Lactobacillus helveticus.</title>
        <authorList>
            <person name="Zhang H."/>
            <person name="Chen Y."/>
            <person name="Zhong Z."/>
        </authorList>
    </citation>
    <scope>NUCLEOTIDE SEQUENCE</scope>
    <source>
        <strain evidence="3">IMAU50013</strain>
    </source>
</reference>
<dbReference type="Proteomes" id="UP000601587">
    <property type="component" value="Unassembled WGS sequence"/>
</dbReference>
<evidence type="ECO:0000313" key="5">
    <source>
        <dbReference type="Proteomes" id="UP000601587"/>
    </source>
</evidence>
<dbReference type="Proteomes" id="UP000063930">
    <property type="component" value="Chromosome"/>
</dbReference>
<dbReference type="EMBL" id="CP012381">
    <property type="protein sequence ID" value="ALI52727.1"/>
    <property type="molecule type" value="Genomic_DNA"/>
</dbReference>
<gene>
    <name evidence="2" type="ORF">ALV80_06450</name>
    <name evidence="3" type="ORF">IMAU50013_00774</name>
</gene>